<evidence type="ECO:0000313" key="11">
    <source>
        <dbReference type="EMBL" id="ADH99169.1"/>
    </source>
</evidence>
<keyword evidence="4" id="KW-0346">Stress response</keyword>
<dbReference type="InterPro" id="IPR020823">
    <property type="entry name" value="Cell_div_FtsA"/>
</dbReference>
<dbReference type="STRING" id="439292.Bsel_1660"/>
<keyword evidence="2 7" id="KW-1003">Cell membrane</keyword>
<dbReference type="Pfam" id="PF14450">
    <property type="entry name" value="FtsA"/>
    <property type="match status" value="1"/>
</dbReference>
<gene>
    <name evidence="7" type="primary">ftsA</name>
    <name evidence="11" type="ordered locus">Bsel_1660</name>
</gene>
<dbReference type="InterPro" id="IPR050696">
    <property type="entry name" value="FtsA/MreB"/>
</dbReference>
<dbReference type="OrthoDB" id="9768127at2"/>
<feature type="domain" description="SHS2" evidence="10">
    <location>
        <begin position="8"/>
        <end position="195"/>
    </location>
</feature>
<dbReference type="Gene3D" id="3.30.1490.110">
    <property type="match status" value="1"/>
</dbReference>
<evidence type="ECO:0000256" key="7">
    <source>
        <dbReference type="HAMAP-Rule" id="MF_02033"/>
    </source>
</evidence>
<evidence type="ECO:0000256" key="4">
    <source>
        <dbReference type="ARBA" id="ARBA00023016"/>
    </source>
</evidence>
<reference evidence="11" key="1">
    <citation type="submission" date="2009-10" db="EMBL/GenBank/DDBJ databases">
        <title>Complete sequence of Bacillus selenitireducens MLS10.</title>
        <authorList>
            <consortium name="US DOE Joint Genome Institute"/>
            <person name="Lucas S."/>
            <person name="Copeland A."/>
            <person name="Lapidus A."/>
            <person name="Glavina del Rio T."/>
            <person name="Dalin E."/>
            <person name="Tice H."/>
            <person name="Bruce D."/>
            <person name="Goodwin L."/>
            <person name="Pitluck S."/>
            <person name="Sims D."/>
            <person name="Brettin T."/>
            <person name="Detter J.C."/>
            <person name="Han C."/>
            <person name="Larimer F."/>
            <person name="Land M."/>
            <person name="Hauser L."/>
            <person name="Kyrpides N."/>
            <person name="Ovchinnikova G."/>
            <person name="Stolz J."/>
        </authorList>
    </citation>
    <scope>NUCLEOTIDE SEQUENCE [LARGE SCALE GENOMIC DNA]</scope>
    <source>
        <strain evidence="11">MLS10</strain>
    </source>
</reference>
<keyword evidence="5 7" id="KW-0472">Membrane</keyword>
<keyword evidence="12" id="KW-1185">Reference proteome</keyword>
<dbReference type="GO" id="GO:0043093">
    <property type="term" value="P:FtsZ-dependent cytokinesis"/>
    <property type="evidence" value="ECO:0007669"/>
    <property type="project" value="UniProtKB-UniRule"/>
</dbReference>
<dbReference type="SMART" id="SM00842">
    <property type="entry name" value="FtsA"/>
    <property type="match status" value="1"/>
</dbReference>
<proteinExistence type="inferred from homology"/>
<protein>
    <recommendedName>
        <fullName evidence="7 8">Cell division protein FtsA</fullName>
    </recommendedName>
</protein>
<comment type="similarity">
    <text evidence="1">Belongs to the heat shock protein 70 family.</text>
</comment>
<accession>D6XTN3</accession>
<evidence type="ECO:0000259" key="10">
    <source>
        <dbReference type="SMART" id="SM00842"/>
    </source>
</evidence>
<comment type="subcellular location">
    <subcellularLocation>
        <location evidence="7">Cell membrane</location>
        <topology evidence="7">Peripheral membrane protein</topology>
        <orientation evidence="7">Cytoplasmic side</orientation>
    </subcellularLocation>
    <text evidence="7">Localizes to the Z ring in an FtsZ-dependent manner. Targeted to the membrane through a conserved C-terminal amphipathic helix.</text>
</comment>
<dbReference type="FunFam" id="3.30.1490.110:FF:000003">
    <property type="entry name" value="Cell division protein FtsA"/>
    <property type="match status" value="1"/>
</dbReference>
<dbReference type="GO" id="GO:0032153">
    <property type="term" value="C:cell division site"/>
    <property type="evidence" value="ECO:0007669"/>
    <property type="project" value="UniProtKB-UniRule"/>
</dbReference>
<dbReference type="PANTHER" id="PTHR32432">
    <property type="entry name" value="CELL DIVISION PROTEIN FTSA-RELATED"/>
    <property type="match status" value="1"/>
</dbReference>
<dbReference type="SUPFAM" id="SSF53067">
    <property type="entry name" value="Actin-like ATPase domain"/>
    <property type="match status" value="2"/>
</dbReference>
<dbReference type="PIRSF" id="PIRSF003101">
    <property type="entry name" value="FtsA"/>
    <property type="match status" value="1"/>
</dbReference>
<dbReference type="HAMAP" id="MF_02033">
    <property type="entry name" value="FtsA"/>
    <property type="match status" value="1"/>
</dbReference>
<dbReference type="eggNOG" id="COG0849">
    <property type="taxonomic scope" value="Bacteria"/>
</dbReference>
<dbReference type="CDD" id="cd24048">
    <property type="entry name" value="ASKHA_NBD_FtsA"/>
    <property type="match status" value="1"/>
</dbReference>
<evidence type="ECO:0000256" key="3">
    <source>
        <dbReference type="ARBA" id="ARBA00022618"/>
    </source>
</evidence>
<feature type="region of interest" description="Disordered" evidence="9">
    <location>
        <begin position="388"/>
        <end position="437"/>
    </location>
</feature>
<dbReference type="RefSeq" id="WP_013172593.1">
    <property type="nucleotide sequence ID" value="NC_014219.1"/>
</dbReference>
<dbReference type="NCBIfam" id="TIGR01174">
    <property type="entry name" value="ftsA"/>
    <property type="match status" value="1"/>
</dbReference>
<sequence length="437" mass="47698">MLVTQSTYVTLDIGSSSVRVMVGEVRRDSVNMIGVGEAKSRGIKKGAIVDIDETVNSIKEAVEKAERMINASINHVVVGITGNHIQMQRCHGVVAVSSEDREIGDEDVNRVMDTAQVVSIPPDREIIGLVPKQFILDSRDEIKDPRGMIGVRLEMEGTLITGSKSTILNMLRCVERAGLEIADILLQPLAAGDVALSEDEKALGVALVDLGGGSTTVTVFDQGDLVGTRQIPVGGDHITNDISVGFKTSKEEADLVKLNNGHAYVPTASDEEDDSFEVSKIGSREQQLFTQWQLANIIEPRLAETFELVDKEIKRMGYDELPGGFVLIGGSAKIPGIMELAEEIFDQNVRIAIPDYIGVREPYFTNGIGLMLFAHKHMRIQGKDLSAKLSQPGHQEQQGSKQVKREQVKKETPARNQSGGKGSVKDKVSNMFKSFFE</sequence>
<feature type="compositionally biased region" description="Basic and acidic residues" evidence="9">
    <location>
        <begin position="403"/>
        <end position="413"/>
    </location>
</feature>
<evidence type="ECO:0000256" key="9">
    <source>
        <dbReference type="SAM" id="MobiDB-lite"/>
    </source>
</evidence>
<name>D6XTN3_BACIE</name>
<dbReference type="AlphaFoldDB" id="D6XTN3"/>
<evidence type="ECO:0000256" key="1">
    <source>
        <dbReference type="ARBA" id="ARBA00007381"/>
    </source>
</evidence>
<dbReference type="HOGENOM" id="CLU_037850_1_1_9"/>
<comment type="subunit">
    <text evidence="7">Self-interacts. Interacts with FtsZ.</text>
</comment>
<evidence type="ECO:0000313" key="12">
    <source>
        <dbReference type="Proteomes" id="UP000000271"/>
    </source>
</evidence>
<evidence type="ECO:0000256" key="2">
    <source>
        <dbReference type="ARBA" id="ARBA00022475"/>
    </source>
</evidence>
<dbReference type="Gene3D" id="3.30.420.40">
    <property type="match status" value="2"/>
</dbReference>
<keyword evidence="3 7" id="KW-0132">Cell division</keyword>
<comment type="function">
    <text evidence="7 8">Cell division protein that is involved in the assembly of the Z ring. May serve as a membrane anchor for the Z ring.</text>
</comment>
<dbReference type="InterPro" id="IPR018181">
    <property type="entry name" value="Heat_shock_70_CS"/>
</dbReference>
<evidence type="ECO:0000256" key="8">
    <source>
        <dbReference type="PIRNR" id="PIRNR003101"/>
    </source>
</evidence>
<dbReference type="Pfam" id="PF02491">
    <property type="entry name" value="SHS2_FTSA"/>
    <property type="match status" value="1"/>
</dbReference>
<comment type="similarity">
    <text evidence="7 8">Belongs to the FtsA/MreB family.</text>
</comment>
<organism evidence="11 12">
    <name type="scientific">Bacillus selenitireducens (strain ATCC 700615 / DSM 15326 / MLS10)</name>
    <dbReference type="NCBI Taxonomy" id="439292"/>
    <lineage>
        <taxon>Bacteria</taxon>
        <taxon>Bacillati</taxon>
        <taxon>Bacillota</taxon>
        <taxon>Bacilli</taxon>
        <taxon>Bacillales</taxon>
        <taxon>Bacillaceae</taxon>
        <taxon>Salisediminibacterium</taxon>
    </lineage>
</organism>
<dbReference type="KEGG" id="bse:Bsel_1660"/>
<keyword evidence="6 7" id="KW-0131">Cell cycle</keyword>
<dbReference type="EMBL" id="CP001791">
    <property type="protein sequence ID" value="ADH99169.1"/>
    <property type="molecule type" value="Genomic_DNA"/>
</dbReference>
<dbReference type="InterPro" id="IPR003494">
    <property type="entry name" value="SHS2_FtsA"/>
</dbReference>
<dbReference type="PANTHER" id="PTHR32432:SF4">
    <property type="entry name" value="CELL DIVISION PROTEIN FTSA"/>
    <property type="match status" value="1"/>
</dbReference>
<dbReference type="PROSITE" id="PS00329">
    <property type="entry name" value="HSP70_2"/>
    <property type="match status" value="1"/>
</dbReference>
<feature type="compositionally biased region" description="Polar residues" evidence="9">
    <location>
        <begin position="388"/>
        <end position="401"/>
    </location>
</feature>
<evidence type="ECO:0000256" key="6">
    <source>
        <dbReference type="ARBA" id="ARBA00023306"/>
    </source>
</evidence>
<dbReference type="Proteomes" id="UP000000271">
    <property type="component" value="Chromosome"/>
</dbReference>
<dbReference type="InterPro" id="IPR043129">
    <property type="entry name" value="ATPase_NBD"/>
</dbReference>
<dbReference type="GO" id="GO:0009898">
    <property type="term" value="C:cytoplasmic side of plasma membrane"/>
    <property type="evidence" value="ECO:0007669"/>
    <property type="project" value="UniProtKB-UniRule"/>
</dbReference>
<evidence type="ECO:0000256" key="5">
    <source>
        <dbReference type="ARBA" id="ARBA00023136"/>
    </source>
</evidence>